<evidence type="ECO:0000313" key="3">
    <source>
        <dbReference type="EMBL" id="UVW36041.1"/>
    </source>
</evidence>
<dbReference type="InterPro" id="IPR011006">
    <property type="entry name" value="CheY-like_superfamily"/>
</dbReference>
<reference evidence="3" key="1">
    <citation type="submission" date="2022-08" db="EMBL/GenBank/DDBJ databases">
        <title>Catabolic pathway analysis in culturable SAR92 clade bacteria reveals their overlooked roles in DMSP degradation in coastal seas.</title>
        <authorList>
            <person name="He X."/>
            <person name="Zhang X."/>
            <person name="Zhang Y."/>
        </authorList>
    </citation>
    <scope>NUCLEOTIDE SEQUENCE</scope>
    <source>
        <strain evidence="3">H455</strain>
    </source>
</reference>
<dbReference type="PROSITE" id="PS50110">
    <property type="entry name" value="RESPONSE_REGULATORY"/>
    <property type="match status" value="1"/>
</dbReference>
<dbReference type="Pfam" id="PF00072">
    <property type="entry name" value="Response_reg"/>
    <property type="match status" value="1"/>
</dbReference>
<evidence type="ECO:0000313" key="4">
    <source>
        <dbReference type="Proteomes" id="UP001059934"/>
    </source>
</evidence>
<accession>A0ABY5TU27</accession>
<feature type="domain" description="Response regulatory" evidence="2">
    <location>
        <begin position="1"/>
        <end position="116"/>
    </location>
</feature>
<comment type="caution">
    <text evidence="1">Lacks conserved residue(s) required for the propagation of feature annotation.</text>
</comment>
<organism evidence="3 4">
    <name type="scientific">SAR92 clade bacterium H455</name>
    <dbReference type="NCBI Taxonomy" id="2974818"/>
    <lineage>
        <taxon>Bacteria</taxon>
        <taxon>Pseudomonadati</taxon>
        <taxon>Pseudomonadota</taxon>
        <taxon>Gammaproteobacteria</taxon>
        <taxon>Cellvibrionales</taxon>
        <taxon>Porticoccaceae</taxon>
        <taxon>SAR92 clade</taxon>
    </lineage>
</organism>
<evidence type="ECO:0000256" key="1">
    <source>
        <dbReference type="PROSITE-ProRule" id="PRU00169"/>
    </source>
</evidence>
<evidence type="ECO:0000259" key="2">
    <source>
        <dbReference type="PROSITE" id="PS50110"/>
    </source>
</evidence>
<sequence length="118" mass="12818">MALVARDSTVHQKIAGLLSALNIQISFYKNGQSLAKSHQLQRSHCLIIETELDDMLGVSLFKKLLSANQGVPPTIFITVRPGSTKEAVEAMTLGAVDYIEHPFFARQLINSLALALAA</sequence>
<dbReference type="Proteomes" id="UP001059934">
    <property type="component" value="Chromosome"/>
</dbReference>
<dbReference type="EMBL" id="CP103416">
    <property type="protein sequence ID" value="UVW36041.1"/>
    <property type="molecule type" value="Genomic_DNA"/>
</dbReference>
<name>A0ABY5TU27_9GAMM</name>
<dbReference type="InterPro" id="IPR001789">
    <property type="entry name" value="Sig_transdc_resp-reg_receiver"/>
</dbReference>
<keyword evidence="4" id="KW-1185">Reference proteome</keyword>
<protein>
    <submittedName>
        <fullName evidence="3">Response regulator</fullName>
    </submittedName>
</protein>
<dbReference type="Gene3D" id="3.40.50.2300">
    <property type="match status" value="1"/>
</dbReference>
<gene>
    <name evidence="3" type="ORF">NYF23_05380</name>
</gene>
<proteinExistence type="predicted"/>
<dbReference type="SUPFAM" id="SSF52172">
    <property type="entry name" value="CheY-like"/>
    <property type="match status" value="1"/>
</dbReference>